<keyword evidence="11" id="KW-1185">Reference proteome</keyword>
<name>B6ADK1_CRYMR</name>
<evidence type="ECO:0000259" key="8">
    <source>
        <dbReference type="Pfam" id="PF16415"/>
    </source>
</evidence>
<comment type="subcellular location">
    <subcellularLocation>
        <location evidence="1">Nucleus</location>
    </subcellularLocation>
</comment>
<dbReference type="Pfam" id="PF04054">
    <property type="entry name" value="Not1"/>
    <property type="match status" value="1"/>
</dbReference>
<evidence type="ECO:0000259" key="6">
    <source>
        <dbReference type="Pfam" id="PF04054"/>
    </source>
</evidence>
<dbReference type="GO" id="GO:0030015">
    <property type="term" value="C:CCR4-NOT core complex"/>
    <property type="evidence" value="ECO:0007669"/>
    <property type="project" value="InterPro"/>
</dbReference>
<evidence type="ECO:0000256" key="2">
    <source>
        <dbReference type="ARBA" id="ARBA00022491"/>
    </source>
</evidence>
<dbReference type="Gene3D" id="1.25.40.180">
    <property type="match status" value="1"/>
</dbReference>
<evidence type="ECO:0000313" key="11">
    <source>
        <dbReference type="Proteomes" id="UP000001460"/>
    </source>
</evidence>
<dbReference type="InterPro" id="IPR038535">
    <property type="entry name" value="CNOT1_TTP_bind_sf"/>
</dbReference>
<dbReference type="OrthoDB" id="1933107at2759"/>
<keyword evidence="3" id="KW-0805">Transcription regulation</keyword>
<dbReference type="EMBL" id="DS989729">
    <property type="protein sequence ID" value="EEA06292.1"/>
    <property type="molecule type" value="Genomic_DNA"/>
</dbReference>
<dbReference type="InterPro" id="IPR024557">
    <property type="entry name" value="CNOT1_dom_4"/>
</dbReference>
<dbReference type="GO" id="GO:0005634">
    <property type="term" value="C:nucleus"/>
    <property type="evidence" value="ECO:0007669"/>
    <property type="project" value="UniProtKB-SubCell"/>
</dbReference>
<dbReference type="InterPro" id="IPR040398">
    <property type="entry name" value="Not1"/>
</dbReference>
<keyword evidence="5" id="KW-0539">Nucleus</keyword>
<keyword evidence="2" id="KW-0678">Repressor</keyword>
<keyword evidence="4" id="KW-0804">Transcription</keyword>
<organism evidence="10 11">
    <name type="scientific">Cryptosporidium muris (strain RN66)</name>
    <dbReference type="NCBI Taxonomy" id="441375"/>
    <lineage>
        <taxon>Eukaryota</taxon>
        <taxon>Sar</taxon>
        <taxon>Alveolata</taxon>
        <taxon>Apicomplexa</taxon>
        <taxon>Conoidasida</taxon>
        <taxon>Coccidia</taxon>
        <taxon>Eucoccidiorida</taxon>
        <taxon>Eimeriorina</taxon>
        <taxon>Cryptosporidiidae</taxon>
        <taxon>Cryptosporidium</taxon>
    </lineage>
</organism>
<dbReference type="InterPro" id="IPR032193">
    <property type="entry name" value="CNOT1_TTP_bind"/>
</dbReference>
<dbReference type="Pfam" id="PF12842">
    <property type="entry name" value="DUF3819"/>
    <property type="match status" value="1"/>
</dbReference>
<evidence type="ECO:0000256" key="1">
    <source>
        <dbReference type="ARBA" id="ARBA00004123"/>
    </source>
</evidence>
<gene>
    <name evidence="10" type="ORF">CMU_007830</name>
</gene>
<dbReference type="Pfam" id="PF16417">
    <property type="entry name" value="CNOT1_TTP_bind"/>
    <property type="match status" value="1"/>
</dbReference>
<dbReference type="CDD" id="cd20710">
    <property type="entry name" value="NOT1_connector"/>
    <property type="match status" value="1"/>
</dbReference>
<accession>B6ADK1</accession>
<sequence length="2721" mass="306151">MVDQVSTGGESGRDKRICHILRDLGPSCTYSIESFGEVIQSWKFDTGNIVREIVDAMIYMLGHTSSDGIGDRRLLDNESSNFTAVLRARWNELSNTVADAQFNNNSTYEYMKSGWNPSVFVAGTNKAVSLYEKNSVVPWDIVFTEFIKSDNNLLIEENDGSFELFCGLYGCSIKHDSNNNNIQHHGLNCIVPLRIFIKEEWKNINVLSVFLLKICRMCFEVNDDMNHAKYQDNPPSQNLDISGVNGEPILDSRDDIIVTLDESLIHPSIVEICNTTLSELINEGIVGKPDDTLQKYGLSKLGNRSSNGSCGIWMCLHLVQLLISLCKKLENDEIRDKVHYLLFYEAPKYAPVGILVSISQIYDCSMEYANISEELRIKIQELNNIVIPNRKISSLSLIRLCLPNIRNFILAPLNSNIASTNPLSSSYDKEFHLGRYFDPVLLLLFTAVNANPSKHGKCQFVHDLLGQISLCYCIASITIMSSISKLTRDTFWSYCYDEWSYQIPFSLNDDEKCIETDEHTSNSEKYQAFMKDYSAECIDYFHWWFLTLDLIFAALSLGSLGSPELCKSECSDSRQSASEVLSYLFKLRLNSAPDNSDTVIFVACILDYLRARLVYMTYASADLQMVLVNRRAFLPTLPTKSPSNLKIYAARIVRRNLSLGKPQLPSPTDSWKSSCETSSFAYSCWCLSSFSVEIARNSLEAEGADIFGYEKGSIDGLINALKEFERITDTQIDSELALVSALPARDIDKINININIKDTSSDYSEDQVPKQLSGGYLKNIEEVSQIEKSPSYISEPLSPIPCEVNINSSTKEFADCNSSIDIGSEVKEYFTKCYTRQVTVNDFITTMKTLHLTAINSPNEATKESKLFNAILHTLFDECRSFPKYPPMELSITAHLLGRLVHEDLLISYGNALVFVLRCILEALRKVPWTKMFCFGIIAMEQFIDRFIHFPQFLSAICNISSSLKPVIGEYIEYCEECYFILPENLRNILYVDNDTLEHLGIKEPTPPSTIISLLHPEVIALGFNSPNTNLNIDTRSNFSSIMDRKFGSLITLNLKGRTQLPSNVTMEQLQGFGLGSLEKLINDPSIIQTLQIPPEQTIEHIFTVCNTLASTNIDMKVAEIADILKNNPQYGPWFAFYLVKSRASKEKNNHSIYISFLLRLDAALQKNGTIIDSNSCSRLKILPSLDNNSIQPIVHKGQIGKSEGYIIETVTLASYDCIKALLCFASLLNDVSSYVNVLRNLGFWLGQITIGRNQPIIHKYLNPRQLVIDSYSCGCIASVLPFICKILENVKSSCFKPPNPWTNNLLYLLAEVHSVSNAKSNMFEVELLFKQLDLSLMDYIGKTDFLNLNIQKIRTGGTTSSTNEDRPRAVSSNSTYLINGNHGDTSSNVHVNSGNISNVTTQSQIFQSGTADSQLASTFLPPGYSGSQMILQQSQAQHIPSSSSDIQYWANKVLISPSVALFQIQPSLRPLVPLALDRSIREILQVVIPRSVRIAALTTREVVGKEFAFEQDENIYKRAAHLMVAALSGSMAVAACREPLRVAFTGQLRQVLHPNPTREGEDHVLIEQVIQVICSDNIDLGCQVVEQAVIERAIEEVDDIISPGIIARRKAREAGHPFVDINYYGGPNTQNAATFWASLPDSLKYRSGSLRHLQLYKDFLQYTAMRNIERRDNSGLLLDTTGNQQPTQSVNNVSISTVGTNSNVSDLYSQHQSQQMNSSSVVSSAHGNQYLQHESLSGTNSNNSLSSPIVQPPEPVRVPLVYELAYQPLMMRIEECLGQIKDIIREIALYPPIIAKQNSTVPVSNTLSASGISVNITEPIKYSLPLGSNIVSVHLPTTAHIVLSILVSLPSDHNIFYLCRILFVIGSSISHREDALIGMAQKLFKTLFDAGAAFQQSITGVVPSSRYITASLGCDAALIHIEVFLTLCHQLSLYNHEFWLKLRKEATGWFIYTIEDPKYSIDIVVGALRYDLVPLDEFDISLSSLLDNALTSLSDSNSAPGYHSHRGMRVVEFVLKLFYRSLEDWHFPIFQKLPITTQIVINRLAANSNTILQSSNISSIPVILPGSSLKPHPITVTLGDLRLRVESSLLAFTASKHNKCINDYWIGGVVPTILTFQNIIQRNTDLILTPHYAAIPYPISPSFDVIKGVNTIFDEWILLLRITVFNGCGATERNNPYRNLFLQRLSRQGLLRMDDTTEKFFTVCTERAITLSLNSGLQKGNSDDLPLAELTVKPNMDPFPLDALVRLITTMARYIDPQQMTAVVITHKFLSILVRIIHRDAENTNFNQRPYYRIFYSLLEEYDTIGFNTELIHFTCMLSIIHNLQYLNPNRVPSFVYAWVQIISNNRLFPYLLRHIKGWQPYHALLLQLFIFISPYLRNVQLETSIKSIYGALLRILLVLLHDFPEFLCDYSCSFCDTLPSNCIQIRNLILSSFPRNMKLPDPFLPTLKIENLPEMKMVPRMMANYGVYILYKGIKFDIDKYWISRDITILSVILSKLKLLKEDALRFGSKYSLPVITGLLLYVGIYLPNGVTTNSNSDNNSTISSNNVNNINRKVNESIEQTTSNVGASIIEDQTQQSLEIFETVSNPSLSIFLFLCKTLDMEGRFVFVSAIANFLGYPNSHTYYFSSLLLWLFAKCNDSILQEQITRVLLERLIVHRPHPWGLLITFIELIKNPKYSFWSCSFVHLAPEVEKLFQSVAQTCLGQNPMKFNSTNSPNAS</sequence>
<protein>
    <submittedName>
        <fullName evidence="10">CCR4-Not complex component, Not1 domain-containing protein, conserved</fullName>
    </submittedName>
</protein>
<proteinExistence type="predicted"/>
<feature type="domain" description="CCR4-NOT transcription complex subunit 1" evidence="7">
    <location>
        <begin position="1467"/>
        <end position="1613"/>
    </location>
</feature>
<evidence type="ECO:0000256" key="5">
    <source>
        <dbReference type="ARBA" id="ARBA00023242"/>
    </source>
</evidence>
<evidence type="ECO:0000256" key="4">
    <source>
        <dbReference type="ARBA" id="ARBA00023163"/>
    </source>
</evidence>
<dbReference type="STRING" id="441375.B6ADK1"/>
<feature type="domain" description="CCR4-NOT transcription complex subunit 1 CAF1-binding" evidence="8">
    <location>
        <begin position="1207"/>
        <end position="1347"/>
    </location>
</feature>
<dbReference type="Gene3D" id="1.25.40.800">
    <property type="match status" value="1"/>
</dbReference>
<dbReference type="GO" id="GO:0017148">
    <property type="term" value="P:negative regulation of translation"/>
    <property type="evidence" value="ECO:0007669"/>
    <property type="project" value="InterPro"/>
</dbReference>
<dbReference type="InterPro" id="IPR007196">
    <property type="entry name" value="CCR4-Not_Not1_C"/>
</dbReference>
<feature type="domain" description="CCR4-NOT transcription complex subunit 1 TTP binding" evidence="9">
    <location>
        <begin position="815"/>
        <end position="975"/>
    </location>
</feature>
<dbReference type="GO" id="GO:0060090">
    <property type="term" value="F:molecular adaptor activity"/>
    <property type="evidence" value="ECO:0007669"/>
    <property type="project" value="TreeGrafter"/>
</dbReference>
<evidence type="ECO:0000313" key="10">
    <source>
        <dbReference type="EMBL" id="EEA06292.1"/>
    </source>
</evidence>
<dbReference type="GO" id="GO:0000932">
    <property type="term" value="C:P-body"/>
    <property type="evidence" value="ECO:0007669"/>
    <property type="project" value="TreeGrafter"/>
</dbReference>
<evidence type="ECO:0000259" key="9">
    <source>
        <dbReference type="Pfam" id="PF16417"/>
    </source>
</evidence>
<dbReference type="Proteomes" id="UP000001460">
    <property type="component" value="Unassembled WGS sequence"/>
</dbReference>
<dbReference type="InterPro" id="IPR032191">
    <property type="entry name" value="CNOT1_CAF1_bind"/>
</dbReference>
<dbReference type="GO" id="GO:0000288">
    <property type="term" value="P:nuclear-transcribed mRNA catabolic process, deadenylation-dependent decay"/>
    <property type="evidence" value="ECO:0007669"/>
    <property type="project" value="TreeGrafter"/>
</dbReference>
<dbReference type="RefSeq" id="XP_002140641.1">
    <property type="nucleotide sequence ID" value="XM_002140605.1"/>
</dbReference>
<dbReference type="PANTHER" id="PTHR13162:SF8">
    <property type="entry name" value="CCR4-NOT TRANSCRIPTION COMPLEX SUBUNIT 1"/>
    <property type="match status" value="1"/>
</dbReference>
<dbReference type="Pfam" id="PF16415">
    <property type="entry name" value="CNOT1_CAF1_bind"/>
    <property type="match status" value="2"/>
</dbReference>
<reference evidence="10" key="1">
    <citation type="submission" date="2008-06" db="EMBL/GenBank/DDBJ databases">
        <authorList>
            <person name="Lorenzi H."/>
            <person name="Inman J."/>
            <person name="Miller J."/>
            <person name="Schobel S."/>
            <person name="Amedeo P."/>
            <person name="Caler E.V."/>
            <person name="da Silva J."/>
        </authorList>
    </citation>
    <scope>NUCLEOTIDE SEQUENCE [LARGE SCALE GENOMIC DNA]</scope>
    <source>
        <strain evidence="10">RN66</strain>
    </source>
</reference>
<dbReference type="GeneID" id="6995754"/>
<dbReference type="Gene3D" id="1.25.40.790">
    <property type="match status" value="1"/>
</dbReference>
<feature type="domain" description="CCR4-NOT transcription complex subunit 1 CAF1-binding" evidence="8">
    <location>
        <begin position="1092"/>
        <end position="1164"/>
    </location>
</feature>
<evidence type="ECO:0000256" key="3">
    <source>
        <dbReference type="ARBA" id="ARBA00023015"/>
    </source>
</evidence>
<dbReference type="PANTHER" id="PTHR13162">
    <property type="entry name" value="CCR4-NOT TRANSCRIPTION COMPLEX"/>
    <property type="match status" value="1"/>
</dbReference>
<dbReference type="VEuPathDB" id="CryptoDB:CMU_007830"/>
<feature type="domain" description="CCR4-Not complex component Not1 C-terminal" evidence="6">
    <location>
        <begin position="2313"/>
        <end position="2549"/>
    </location>
</feature>
<dbReference type="Gene3D" id="1.25.40.840">
    <property type="entry name" value="CCR4-NOT transcription complex subunit 1 TTP binding domain"/>
    <property type="match status" value="1"/>
</dbReference>
<dbReference type="eggNOG" id="KOG1831">
    <property type="taxonomic scope" value="Eukaryota"/>
</dbReference>
<evidence type="ECO:0000259" key="7">
    <source>
        <dbReference type="Pfam" id="PF12842"/>
    </source>
</evidence>